<organism evidence="2 3">
    <name type="scientific">Cladophialophora chaetospira</name>
    <dbReference type="NCBI Taxonomy" id="386627"/>
    <lineage>
        <taxon>Eukaryota</taxon>
        <taxon>Fungi</taxon>
        <taxon>Dikarya</taxon>
        <taxon>Ascomycota</taxon>
        <taxon>Pezizomycotina</taxon>
        <taxon>Eurotiomycetes</taxon>
        <taxon>Chaetothyriomycetidae</taxon>
        <taxon>Chaetothyriales</taxon>
        <taxon>Herpotrichiellaceae</taxon>
        <taxon>Cladophialophora</taxon>
    </lineage>
</organism>
<protein>
    <recommendedName>
        <fullName evidence="1">SnoaL-like domain-containing protein</fullName>
    </recommendedName>
</protein>
<dbReference type="CDD" id="cd00531">
    <property type="entry name" value="NTF2_like"/>
    <property type="match status" value="1"/>
</dbReference>
<dbReference type="PANTHER" id="PTHR41252">
    <property type="entry name" value="BLR2505 PROTEIN"/>
    <property type="match status" value="1"/>
</dbReference>
<name>A0AA39CGV5_9EURO</name>
<dbReference type="EMBL" id="JAPDRK010000011">
    <property type="protein sequence ID" value="KAJ9607648.1"/>
    <property type="molecule type" value="Genomic_DNA"/>
</dbReference>
<dbReference type="InterPro" id="IPR032710">
    <property type="entry name" value="NTF2-like_dom_sf"/>
</dbReference>
<dbReference type="SUPFAM" id="SSF54427">
    <property type="entry name" value="NTF2-like"/>
    <property type="match status" value="1"/>
</dbReference>
<dbReference type="AlphaFoldDB" id="A0AA39CGV5"/>
<dbReference type="PANTHER" id="PTHR41252:SF1">
    <property type="entry name" value="BLR2505 PROTEIN"/>
    <property type="match status" value="1"/>
</dbReference>
<comment type="caution">
    <text evidence="2">The sequence shown here is derived from an EMBL/GenBank/DDBJ whole genome shotgun (WGS) entry which is preliminary data.</text>
</comment>
<keyword evidence="3" id="KW-1185">Reference proteome</keyword>
<dbReference type="Proteomes" id="UP001172673">
    <property type="component" value="Unassembled WGS sequence"/>
</dbReference>
<dbReference type="Pfam" id="PF12680">
    <property type="entry name" value="SnoaL_2"/>
    <property type="match status" value="1"/>
</dbReference>
<reference evidence="2" key="1">
    <citation type="submission" date="2022-10" db="EMBL/GenBank/DDBJ databases">
        <title>Culturing micro-colonial fungi from biological soil crusts in the Mojave desert and describing Neophaeococcomyces mojavensis, and introducing the new genera and species Taxawa tesnikishii.</title>
        <authorList>
            <person name="Kurbessoian T."/>
            <person name="Stajich J.E."/>
        </authorList>
    </citation>
    <scope>NUCLEOTIDE SEQUENCE</scope>
    <source>
        <strain evidence="2">TK_41</strain>
    </source>
</reference>
<proteinExistence type="predicted"/>
<gene>
    <name evidence="2" type="ORF">H2200_007726</name>
</gene>
<dbReference type="InterPro" id="IPR037401">
    <property type="entry name" value="SnoaL-like"/>
</dbReference>
<dbReference type="Gene3D" id="3.10.450.50">
    <property type="match status" value="1"/>
</dbReference>
<accession>A0AA39CGV5</accession>
<evidence type="ECO:0000313" key="3">
    <source>
        <dbReference type="Proteomes" id="UP001172673"/>
    </source>
</evidence>
<feature type="domain" description="SnoaL-like" evidence="1">
    <location>
        <begin position="14"/>
        <end position="118"/>
    </location>
</feature>
<evidence type="ECO:0000313" key="2">
    <source>
        <dbReference type="EMBL" id="KAJ9607648.1"/>
    </source>
</evidence>
<sequence>MATKESAVDSVLIVKDFFSAIDQKDEPSLAALCAEDLEWIVPGEWAGAGTHRGHAGLKNLFTKAFETFDIVTSERHEFVAQGDRVIVIGLATGKSKATNKTFEDHFVFAMTVRNGKVLKVREYIDTLALDRACDTTAK</sequence>
<evidence type="ECO:0000259" key="1">
    <source>
        <dbReference type="Pfam" id="PF12680"/>
    </source>
</evidence>